<protein>
    <submittedName>
        <fullName evidence="1">Unannotated protein</fullName>
    </submittedName>
</protein>
<evidence type="ECO:0000313" key="1">
    <source>
        <dbReference type="EMBL" id="CAB4687324.1"/>
    </source>
</evidence>
<accession>A0A6J6NR82</accession>
<dbReference type="AlphaFoldDB" id="A0A6J6NR82"/>
<gene>
    <name evidence="1" type="ORF">UFOPK2372_00587</name>
</gene>
<organism evidence="1">
    <name type="scientific">freshwater metagenome</name>
    <dbReference type="NCBI Taxonomy" id="449393"/>
    <lineage>
        <taxon>unclassified sequences</taxon>
        <taxon>metagenomes</taxon>
        <taxon>ecological metagenomes</taxon>
    </lineage>
</organism>
<sequence>MGIIVNPALRIAVSGTAIGTLGFAGAYKSVTTGSFFAPLNLSVYQNGITSRTMSAFAIAAGSALFIE</sequence>
<name>A0A6J6NR82_9ZZZZ</name>
<reference evidence="1" key="1">
    <citation type="submission" date="2020-05" db="EMBL/GenBank/DDBJ databases">
        <authorList>
            <person name="Chiriac C."/>
            <person name="Salcher M."/>
            <person name="Ghai R."/>
            <person name="Kavagutti S V."/>
        </authorList>
    </citation>
    <scope>NUCLEOTIDE SEQUENCE</scope>
</reference>
<proteinExistence type="predicted"/>
<dbReference type="EMBL" id="CAEZXJ010000097">
    <property type="protein sequence ID" value="CAB4687324.1"/>
    <property type="molecule type" value="Genomic_DNA"/>
</dbReference>